<feature type="compositionally biased region" description="Basic and acidic residues" evidence="1">
    <location>
        <begin position="320"/>
        <end position="335"/>
    </location>
</feature>
<feature type="compositionally biased region" description="Basic and acidic residues" evidence="1">
    <location>
        <begin position="229"/>
        <end position="303"/>
    </location>
</feature>
<name>A0A6A6HED0_VIRVR</name>
<feature type="chain" id="PRO_5025625387" description="Pal1-domain-containing protein" evidence="2">
    <location>
        <begin position="23"/>
        <end position="351"/>
    </location>
</feature>
<accession>A0A6A6HED0</accession>
<proteinExistence type="predicted"/>
<organism evidence="3 4">
    <name type="scientific">Viridothelium virens</name>
    <name type="common">Speckled blister lichen</name>
    <name type="synonym">Trypethelium virens</name>
    <dbReference type="NCBI Taxonomy" id="1048519"/>
    <lineage>
        <taxon>Eukaryota</taxon>
        <taxon>Fungi</taxon>
        <taxon>Dikarya</taxon>
        <taxon>Ascomycota</taxon>
        <taxon>Pezizomycotina</taxon>
        <taxon>Dothideomycetes</taxon>
        <taxon>Dothideomycetes incertae sedis</taxon>
        <taxon>Trypetheliales</taxon>
        <taxon>Trypetheliaceae</taxon>
        <taxon>Viridothelium</taxon>
    </lineage>
</organism>
<evidence type="ECO:0000256" key="1">
    <source>
        <dbReference type="SAM" id="MobiDB-lite"/>
    </source>
</evidence>
<evidence type="ECO:0000313" key="3">
    <source>
        <dbReference type="EMBL" id="KAF2235820.1"/>
    </source>
</evidence>
<feature type="compositionally biased region" description="Acidic residues" evidence="1">
    <location>
        <begin position="219"/>
        <end position="228"/>
    </location>
</feature>
<dbReference type="Proteomes" id="UP000800092">
    <property type="component" value="Unassembled WGS sequence"/>
</dbReference>
<dbReference type="EMBL" id="ML991789">
    <property type="protein sequence ID" value="KAF2235820.1"/>
    <property type="molecule type" value="Genomic_DNA"/>
</dbReference>
<dbReference type="OrthoDB" id="10675682at2759"/>
<keyword evidence="2" id="KW-0732">Signal</keyword>
<feature type="compositionally biased region" description="Low complexity" evidence="1">
    <location>
        <begin position="84"/>
        <end position="96"/>
    </location>
</feature>
<feature type="region of interest" description="Disordered" evidence="1">
    <location>
        <begin position="81"/>
        <end position="351"/>
    </location>
</feature>
<protein>
    <recommendedName>
        <fullName evidence="5">Pal1-domain-containing protein</fullName>
    </recommendedName>
</protein>
<evidence type="ECO:0000256" key="2">
    <source>
        <dbReference type="SAM" id="SignalP"/>
    </source>
</evidence>
<keyword evidence="4" id="KW-1185">Reference proteome</keyword>
<evidence type="ECO:0000313" key="4">
    <source>
        <dbReference type="Proteomes" id="UP000800092"/>
    </source>
</evidence>
<sequence length="351" mass="39927">MQAMTLPAIAFLFLTIYSPISALASTIPGNMHSLRARSAEPTAQSTLIELAERDAYPDSEDEDYIQEKSSEWERRLVNVGDDASGGLSVASSSPSPQHHRPQSNTEIHTTYHQYSRPQSTEGYSHDNPKPEQQGSHKMHKHFKRPAYPDLSTQDVKPNGGAANGIKRSVQPQLSKRIVGAHANTETFPPPRAEANDRDRRREKWKQQDEEKRIARDMGEDLEPDEEDDKLAQSEDPGEKRLENKGSVKPDRAQWNPEHEDRKAEGGKDHIKVEEGQNKGLGDKERRFRDDSLWKRDGTVEQKSKPLSARMTPFGNGVEWKPVKQKETSRGREVREKRGKSKKNGFWHIWEA</sequence>
<reference evidence="3" key="1">
    <citation type="journal article" date="2020" name="Stud. Mycol.">
        <title>101 Dothideomycetes genomes: a test case for predicting lifestyles and emergence of pathogens.</title>
        <authorList>
            <person name="Haridas S."/>
            <person name="Albert R."/>
            <person name="Binder M."/>
            <person name="Bloem J."/>
            <person name="Labutti K."/>
            <person name="Salamov A."/>
            <person name="Andreopoulos B."/>
            <person name="Baker S."/>
            <person name="Barry K."/>
            <person name="Bills G."/>
            <person name="Bluhm B."/>
            <person name="Cannon C."/>
            <person name="Castanera R."/>
            <person name="Culley D."/>
            <person name="Daum C."/>
            <person name="Ezra D."/>
            <person name="Gonzalez J."/>
            <person name="Henrissat B."/>
            <person name="Kuo A."/>
            <person name="Liang C."/>
            <person name="Lipzen A."/>
            <person name="Lutzoni F."/>
            <person name="Magnuson J."/>
            <person name="Mondo S."/>
            <person name="Nolan M."/>
            <person name="Ohm R."/>
            <person name="Pangilinan J."/>
            <person name="Park H.-J."/>
            <person name="Ramirez L."/>
            <person name="Alfaro M."/>
            <person name="Sun H."/>
            <person name="Tritt A."/>
            <person name="Yoshinaga Y."/>
            <person name="Zwiers L.-H."/>
            <person name="Turgeon B."/>
            <person name="Goodwin S."/>
            <person name="Spatafora J."/>
            <person name="Crous P."/>
            <person name="Grigoriev I."/>
        </authorList>
    </citation>
    <scope>NUCLEOTIDE SEQUENCE</scope>
    <source>
        <strain evidence="3">Tuck. ex Michener</strain>
    </source>
</reference>
<feature type="signal peptide" evidence="2">
    <location>
        <begin position="1"/>
        <end position="22"/>
    </location>
</feature>
<feature type="compositionally biased region" description="Polar residues" evidence="1">
    <location>
        <begin position="104"/>
        <end position="122"/>
    </location>
</feature>
<evidence type="ECO:0008006" key="5">
    <source>
        <dbReference type="Google" id="ProtNLM"/>
    </source>
</evidence>
<gene>
    <name evidence="3" type="ORF">EV356DRAFT_499492</name>
</gene>
<dbReference type="AlphaFoldDB" id="A0A6A6HED0"/>
<feature type="compositionally biased region" description="Basic and acidic residues" evidence="1">
    <location>
        <begin position="193"/>
        <end position="218"/>
    </location>
</feature>